<keyword evidence="7" id="KW-1185">Reference proteome</keyword>
<evidence type="ECO:0000256" key="2">
    <source>
        <dbReference type="ARBA" id="ARBA00022980"/>
    </source>
</evidence>
<dbReference type="GO" id="GO:1990904">
    <property type="term" value="C:ribonucleoprotein complex"/>
    <property type="evidence" value="ECO:0007669"/>
    <property type="project" value="UniProtKB-KW"/>
</dbReference>
<dbReference type="Pfam" id="PF05047">
    <property type="entry name" value="L51_S25_CI-B8"/>
    <property type="match status" value="1"/>
</dbReference>
<organism evidence="6 7">
    <name type="scientific">Trichodelitschia bisporula</name>
    <dbReference type="NCBI Taxonomy" id="703511"/>
    <lineage>
        <taxon>Eukaryota</taxon>
        <taxon>Fungi</taxon>
        <taxon>Dikarya</taxon>
        <taxon>Ascomycota</taxon>
        <taxon>Pezizomycotina</taxon>
        <taxon>Dothideomycetes</taxon>
        <taxon>Dothideomycetes incertae sedis</taxon>
        <taxon>Phaeotrichales</taxon>
        <taxon>Phaeotrichaceae</taxon>
        <taxon>Trichodelitschia</taxon>
    </lineage>
</organism>
<proteinExistence type="predicted"/>
<dbReference type="GO" id="GO:0003735">
    <property type="term" value="F:structural constituent of ribosome"/>
    <property type="evidence" value="ECO:0007669"/>
    <property type="project" value="InterPro"/>
</dbReference>
<evidence type="ECO:0000259" key="5">
    <source>
        <dbReference type="SMART" id="SM00916"/>
    </source>
</evidence>
<gene>
    <name evidence="6" type="ORF">EJ06DRAFT_525439</name>
</gene>
<accession>A0A6G1I9M1</accession>
<evidence type="ECO:0000313" key="6">
    <source>
        <dbReference type="EMBL" id="KAF2404874.1"/>
    </source>
</evidence>
<keyword evidence="2 6" id="KW-0689">Ribosomal protein</keyword>
<dbReference type="GO" id="GO:0005840">
    <property type="term" value="C:ribosome"/>
    <property type="evidence" value="ECO:0007669"/>
    <property type="project" value="UniProtKB-KW"/>
</dbReference>
<sequence length="185" mass="20897">MVQIAQRMRRLRTLLAIRIGPGAAVLPPTVSRIHMDFAVRINQGHRGPRHFWRHMLPRLKYHNPAVPMTISRTEDQTAPATLSVWLRDSTFPPNPNPASSEAPTPTSAERLVTIDMKNKSENEILDAFLATTQGTPVYPTPEEKQLALDIEEYRAKSLKDSLRAKAVREAELREKKMLEMARGAV</sequence>
<feature type="domain" description="Ribosomal protein/NADH dehydrogenase" evidence="5">
    <location>
        <begin position="40"/>
        <end position="135"/>
    </location>
</feature>
<keyword evidence="4" id="KW-0687">Ribonucleoprotein</keyword>
<evidence type="ECO:0000256" key="4">
    <source>
        <dbReference type="ARBA" id="ARBA00023274"/>
    </source>
</evidence>
<name>A0A6G1I9M1_9PEZI</name>
<reference evidence="6" key="1">
    <citation type="journal article" date="2020" name="Stud. Mycol.">
        <title>101 Dothideomycetes genomes: a test case for predicting lifestyles and emergence of pathogens.</title>
        <authorList>
            <person name="Haridas S."/>
            <person name="Albert R."/>
            <person name="Binder M."/>
            <person name="Bloem J."/>
            <person name="Labutti K."/>
            <person name="Salamov A."/>
            <person name="Andreopoulos B."/>
            <person name="Baker S."/>
            <person name="Barry K."/>
            <person name="Bills G."/>
            <person name="Bluhm B."/>
            <person name="Cannon C."/>
            <person name="Castanera R."/>
            <person name="Culley D."/>
            <person name="Daum C."/>
            <person name="Ezra D."/>
            <person name="Gonzalez J."/>
            <person name="Henrissat B."/>
            <person name="Kuo A."/>
            <person name="Liang C."/>
            <person name="Lipzen A."/>
            <person name="Lutzoni F."/>
            <person name="Magnuson J."/>
            <person name="Mondo S."/>
            <person name="Nolan M."/>
            <person name="Ohm R."/>
            <person name="Pangilinan J."/>
            <person name="Park H.-J."/>
            <person name="Ramirez L."/>
            <person name="Alfaro M."/>
            <person name="Sun H."/>
            <person name="Tritt A."/>
            <person name="Yoshinaga Y."/>
            <person name="Zwiers L.-H."/>
            <person name="Turgeon B."/>
            <person name="Goodwin S."/>
            <person name="Spatafora J."/>
            <person name="Crous P."/>
            <person name="Grigoriev I."/>
        </authorList>
    </citation>
    <scope>NUCLEOTIDE SEQUENCE</scope>
    <source>
        <strain evidence="6">CBS 262.69</strain>
    </source>
</reference>
<evidence type="ECO:0000256" key="1">
    <source>
        <dbReference type="ARBA" id="ARBA00004173"/>
    </source>
</evidence>
<comment type="subcellular location">
    <subcellularLocation>
        <location evidence="1">Mitochondrion</location>
    </subcellularLocation>
</comment>
<dbReference type="AlphaFoldDB" id="A0A6G1I9M1"/>
<dbReference type="GO" id="GO:0005739">
    <property type="term" value="C:mitochondrion"/>
    <property type="evidence" value="ECO:0007669"/>
    <property type="project" value="UniProtKB-SubCell"/>
</dbReference>
<dbReference type="Proteomes" id="UP000799640">
    <property type="component" value="Unassembled WGS sequence"/>
</dbReference>
<evidence type="ECO:0000313" key="7">
    <source>
        <dbReference type="Proteomes" id="UP000799640"/>
    </source>
</evidence>
<dbReference type="EMBL" id="ML996687">
    <property type="protein sequence ID" value="KAF2404874.1"/>
    <property type="molecule type" value="Genomic_DNA"/>
</dbReference>
<dbReference type="OrthoDB" id="1696305at2759"/>
<protein>
    <submittedName>
        <fullName evidence="6">50S ribosomal protein-like protein Mrp49</fullName>
    </submittedName>
</protein>
<dbReference type="PANTHER" id="PTHR13274:SF2">
    <property type="entry name" value="SMALL RIBOSOMAL SUBUNIT PROTEIN MS25"/>
    <property type="match status" value="1"/>
</dbReference>
<dbReference type="PANTHER" id="PTHR13274">
    <property type="entry name" value="MITOCHONDRIAL RIBOSOMAL PROTEIN S25"/>
    <property type="match status" value="1"/>
</dbReference>
<evidence type="ECO:0000256" key="3">
    <source>
        <dbReference type="ARBA" id="ARBA00023128"/>
    </source>
</evidence>
<dbReference type="InterPro" id="IPR040049">
    <property type="entry name" value="Ribosomal_mS25/mL61"/>
</dbReference>
<keyword evidence="3" id="KW-0496">Mitochondrion</keyword>
<dbReference type="SMART" id="SM00916">
    <property type="entry name" value="L51_S25_CI-B8"/>
    <property type="match status" value="1"/>
</dbReference>
<dbReference type="InterPro" id="IPR007741">
    <property type="entry name" value="Ribosomal_mL43/mS25/NADH_DH"/>
</dbReference>
<dbReference type="SUPFAM" id="SSF52833">
    <property type="entry name" value="Thioredoxin-like"/>
    <property type="match status" value="1"/>
</dbReference>
<dbReference type="InterPro" id="IPR036249">
    <property type="entry name" value="Thioredoxin-like_sf"/>
</dbReference>